<evidence type="ECO:0000256" key="5">
    <source>
        <dbReference type="ARBA" id="ARBA00023110"/>
    </source>
</evidence>
<evidence type="ECO:0000313" key="11">
    <source>
        <dbReference type="Proteomes" id="UP000256601"/>
    </source>
</evidence>
<sequence>MSSSSSDDDFGPTLAGIKRPGSGEEPLELKKPSKKSRLRKVQEKMILKGSFPQTGPDHAHYNQSFQHRAPVTGITDCSGCKKDFVVTSSIDGVVKFWHKKGPRKDFAGDDNADDESEVVETTGIEFVKQYQAHAGEIVAIQASNNGMNMVSCGTDQKIKVFDVAGFDLVNTIDLDFVVGCAAWIDNRGIPLLAVSNDQKVVILDVLGGTTQEQCQKAVYTTVHRTAITCMSYSASLDICISVESNGNVEYWRYDGDASRPKVEGLNPHVFELKSKTDLFTFRKRKSVPSSITISHDGLKFACFTFPDRQLYVFSILSGKIISQYDESLSTIREMQDGETAYYVPEQGEFEARFALEQEVGSCVPSFDPSDTFLIYPSLLGIKVVSIRNHKIVRMYGFKDDLRFSQVFLFHTNFEKMSIEAASAKNQLLDKSWNSDAVLFVTARDQDRFYLFSNTTKDFLTGRDANNEIEEGSKEVKKDGEFKSASRVVLHTNLGDITVTLFPQAAPKACANFSELCRIGYYDSTIFHRVIKKFMIQGGDPDGDGTGGQSIWGKNFEDEFSKEYTHDQPFTLSMANAGKNTNGSQFFITTEPTPWLDNKHTVFGRVTGGKSVVKDIEGKKVDKSDKPVDEVRIQSVTVE</sequence>
<dbReference type="VEuPathDB" id="FungiDB:YALI0_C15653g"/>
<evidence type="ECO:0000256" key="1">
    <source>
        <dbReference type="ARBA" id="ARBA00000971"/>
    </source>
</evidence>
<feature type="domain" description="PPIase cyclophilin-type" evidence="9">
    <location>
        <begin position="490"/>
        <end position="637"/>
    </location>
</feature>
<dbReference type="EMBL" id="KZ859175">
    <property type="protein sequence ID" value="RDW22676.1"/>
    <property type="molecule type" value="Genomic_DNA"/>
</dbReference>
<feature type="region of interest" description="Disordered" evidence="8">
    <location>
        <begin position="1"/>
        <end position="39"/>
    </location>
</feature>
<dbReference type="GO" id="GO:0006457">
    <property type="term" value="P:protein folding"/>
    <property type="evidence" value="ECO:0007669"/>
    <property type="project" value="InterPro"/>
</dbReference>
<dbReference type="InterPro" id="IPR002130">
    <property type="entry name" value="Cyclophilin-type_PPIase_dom"/>
</dbReference>
<keyword evidence="5" id="KW-0697">Rotamase</keyword>
<evidence type="ECO:0000256" key="4">
    <source>
        <dbReference type="ARBA" id="ARBA00022737"/>
    </source>
</evidence>
<organism evidence="10 11">
    <name type="scientific">Yarrowia lipolytica</name>
    <name type="common">Candida lipolytica</name>
    <dbReference type="NCBI Taxonomy" id="4952"/>
    <lineage>
        <taxon>Eukaryota</taxon>
        <taxon>Fungi</taxon>
        <taxon>Dikarya</taxon>
        <taxon>Ascomycota</taxon>
        <taxon>Saccharomycotina</taxon>
        <taxon>Dipodascomycetes</taxon>
        <taxon>Dipodascales</taxon>
        <taxon>Dipodascales incertae sedis</taxon>
        <taxon>Yarrowia</taxon>
    </lineage>
</organism>
<dbReference type="Gene3D" id="2.40.100.10">
    <property type="entry name" value="Cyclophilin-like"/>
    <property type="match status" value="1"/>
</dbReference>
<dbReference type="InterPro" id="IPR036322">
    <property type="entry name" value="WD40_repeat_dom_sf"/>
</dbReference>
<dbReference type="PROSITE" id="PS50082">
    <property type="entry name" value="WD_REPEATS_2"/>
    <property type="match status" value="1"/>
</dbReference>
<dbReference type="EC" id="5.2.1.8" evidence="2"/>
<feature type="compositionally biased region" description="Acidic residues" evidence="8">
    <location>
        <begin position="1"/>
        <end position="10"/>
    </location>
</feature>
<dbReference type="SUPFAM" id="SSF50978">
    <property type="entry name" value="WD40 repeat-like"/>
    <property type="match status" value="1"/>
</dbReference>
<keyword evidence="4" id="KW-0677">Repeat</keyword>
<dbReference type="InterPro" id="IPR015943">
    <property type="entry name" value="WD40/YVTN_repeat-like_dom_sf"/>
</dbReference>
<protein>
    <recommendedName>
        <fullName evidence="2">peptidylprolyl isomerase</fullName>
        <ecNumber evidence="2">5.2.1.8</ecNumber>
    </recommendedName>
</protein>
<dbReference type="InterPro" id="IPR029000">
    <property type="entry name" value="Cyclophilin-like_dom_sf"/>
</dbReference>
<dbReference type="SMART" id="SM00320">
    <property type="entry name" value="WD40"/>
    <property type="match status" value="4"/>
</dbReference>
<dbReference type="Pfam" id="PF00400">
    <property type="entry name" value="WD40"/>
    <property type="match status" value="1"/>
</dbReference>
<dbReference type="PROSITE" id="PS00170">
    <property type="entry name" value="CSA_PPIASE_1"/>
    <property type="match status" value="1"/>
</dbReference>
<reference evidence="10 11" key="1">
    <citation type="submission" date="2018-07" db="EMBL/GenBank/DDBJ databases">
        <title>Draft Genome Assemblies for Five Robust Yarrowia lipolytica Strains Exhibiting High Lipid Production and Pentose Sugar Utilization and Sugar Alcohol Secretion from Undetoxified Lignocellulosic Biomass Hydrolysates.</title>
        <authorList>
            <consortium name="DOE Joint Genome Institute"/>
            <person name="Walker C."/>
            <person name="Ryu S."/>
            <person name="Na H."/>
            <person name="Zane M."/>
            <person name="LaButti K."/>
            <person name="Lipzen A."/>
            <person name="Haridas S."/>
            <person name="Barry K."/>
            <person name="Grigoriev I.V."/>
            <person name="Quarterman J."/>
            <person name="Slininger P."/>
            <person name="Dien B."/>
            <person name="Trinh C.T."/>
        </authorList>
    </citation>
    <scope>NUCLEOTIDE SEQUENCE [LARGE SCALE GENOMIC DNA]</scope>
    <source>
        <strain evidence="10 11">YB392</strain>
    </source>
</reference>
<keyword evidence="6" id="KW-0413">Isomerase</keyword>
<dbReference type="Gene3D" id="2.130.10.10">
    <property type="entry name" value="YVTN repeat-like/Quinoprotein amine dehydrogenase"/>
    <property type="match status" value="1"/>
</dbReference>
<dbReference type="Pfam" id="PF00160">
    <property type="entry name" value="Pro_isomerase"/>
    <property type="match status" value="1"/>
</dbReference>
<dbReference type="PRINTS" id="PR00153">
    <property type="entry name" value="CSAPPISMRASE"/>
</dbReference>
<evidence type="ECO:0000256" key="2">
    <source>
        <dbReference type="ARBA" id="ARBA00013194"/>
    </source>
</evidence>
<dbReference type="PANTHER" id="PTHR45625:SF4">
    <property type="entry name" value="PEPTIDYLPROLYL ISOMERASE DOMAIN AND WD REPEAT-CONTAINING PROTEIN 1"/>
    <property type="match status" value="1"/>
</dbReference>
<dbReference type="GO" id="GO:0003755">
    <property type="term" value="F:peptidyl-prolyl cis-trans isomerase activity"/>
    <property type="evidence" value="ECO:0007669"/>
    <property type="project" value="UniProtKB-KW"/>
</dbReference>
<keyword evidence="3 7" id="KW-0853">WD repeat</keyword>
<evidence type="ECO:0000256" key="3">
    <source>
        <dbReference type="ARBA" id="ARBA00022574"/>
    </source>
</evidence>
<evidence type="ECO:0000313" key="10">
    <source>
        <dbReference type="EMBL" id="RDW22676.1"/>
    </source>
</evidence>
<dbReference type="InterPro" id="IPR044666">
    <property type="entry name" value="Cyclophilin_A-like"/>
</dbReference>
<dbReference type="AlphaFoldDB" id="A0A371BX69"/>
<proteinExistence type="predicted"/>
<dbReference type="SUPFAM" id="SSF50891">
    <property type="entry name" value="Cyclophilin-like"/>
    <property type="match status" value="1"/>
</dbReference>
<dbReference type="Proteomes" id="UP000256601">
    <property type="component" value="Unassembled WGS sequence"/>
</dbReference>
<dbReference type="InterPro" id="IPR020892">
    <property type="entry name" value="Cyclophilin-type_PPIase_CS"/>
</dbReference>
<evidence type="ECO:0000259" key="9">
    <source>
        <dbReference type="PROSITE" id="PS50072"/>
    </source>
</evidence>
<comment type="catalytic activity">
    <reaction evidence="1">
        <text>[protein]-peptidylproline (omega=180) = [protein]-peptidylproline (omega=0)</text>
        <dbReference type="Rhea" id="RHEA:16237"/>
        <dbReference type="Rhea" id="RHEA-COMP:10747"/>
        <dbReference type="Rhea" id="RHEA-COMP:10748"/>
        <dbReference type="ChEBI" id="CHEBI:83833"/>
        <dbReference type="ChEBI" id="CHEBI:83834"/>
        <dbReference type="EC" id="5.2.1.8"/>
    </reaction>
</comment>
<dbReference type="GO" id="GO:0005634">
    <property type="term" value="C:nucleus"/>
    <property type="evidence" value="ECO:0007669"/>
    <property type="project" value="UniProtKB-ARBA"/>
</dbReference>
<dbReference type="FunFam" id="2.40.100.10:FF:000003">
    <property type="entry name" value="Peptidylprolyl isomerase domain and WD repeat-containing 1"/>
    <property type="match status" value="1"/>
</dbReference>
<evidence type="ECO:0000256" key="7">
    <source>
        <dbReference type="PROSITE-ProRule" id="PRU00221"/>
    </source>
</evidence>
<dbReference type="PROSITE" id="PS50072">
    <property type="entry name" value="CSA_PPIASE_2"/>
    <property type="match status" value="1"/>
</dbReference>
<dbReference type="InterPro" id="IPR001680">
    <property type="entry name" value="WD40_rpt"/>
</dbReference>
<dbReference type="PANTHER" id="PTHR45625">
    <property type="entry name" value="PEPTIDYL-PROLYL CIS-TRANS ISOMERASE-RELATED"/>
    <property type="match status" value="1"/>
</dbReference>
<name>A0A371BX69_YARLL</name>
<feature type="repeat" description="WD" evidence="7">
    <location>
        <begin position="130"/>
        <end position="171"/>
    </location>
</feature>
<accession>A0A371BX69</accession>
<gene>
    <name evidence="10" type="ORF">B0I71DRAFT_137195</name>
</gene>
<evidence type="ECO:0000256" key="6">
    <source>
        <dbReference type="ARBA" id="ARBA00023235"/>
    </source>
</evidence>
<dbReference type="VEuPathDB" id="FungiDB:YALI1_C22592g"/>
<evidence type="ECO:0000256" key="8">
    <source>
        <dbReference type="SAM" id="MobiDB-lite"/>
    </source>
</evidence>